<dbReference type="GO" id="GO:0006357">
    <property type="term" value="P:regulation of transcription by RNA polymerase II"/>
    <property type="evidence" value="ECO:0007669"/>
    <property type="project" value="TreeGrafter"/>
</dbReference>
<dbReference type="AlphaFoldDB" id="A0A7R9SZL6"/>
<dbReference type="PROSITE" id="PS50016">
    <property type="entry name" value="ZF_PHD_2"/>
    <property type="match status" value="2"/>
</dbReference>
<dbReference type="SMART" id="SM00249">
    <property type="entry name" value="PHD"/>
    <property type="match status" value="4"/>
</dbReference>
<dbReference type="PROSITE" id="PS01359">
    <property type="entry name" value="ZF_PHD_1"/>
    <property type="match status" value="2"/>
</dbReference>
<feature type="compositionally biased region" description="Acidic residues" evidence="5">
    <location>
        <begin position="1196"/>
        <end position="1212"/>
    </location>
</feature>
<evidence type="ECO:0000256" key="3">
    <source>
        <dbReference type="ARBA" id="ARBA00022833"/>
    </source>
</evidence>
<keyword evidence="1" id="KW-0479">Metal-binding</keyword>
<gene>
    <name evidence="8" type="ORF">OLUC0939_LOCUS646</name>
</gene>
<dbReference type="EMBL" id="HBDX01000714">
    <property type="protein sequence ID" value="CAD8219927.1"/>
    <property type="molecule type" value="Transcribed_RNA"/>
</dbReference>
<dbReference type="CDD" id="cd15571">
    <property type="entry name" value="ePHD"/>
    <property type="match status" value="1"/>
</dbReference>
<evidence type="ECO:0000256" key="4">
    <source>
        <dbReference type="PROSITE-ProRule" id="PRU00146"/>
    </source>
</evidence>
<dbReference type="PANTHER" id="PTHR13793">
    <property type="entry name" value="PHD FINGER PROTEINS"/>
    <property type="match status" value="1"/>
</dbReference>
<dbReference type="InterPro" id="IPR050701">
    <property type="entry name" value="Histone_Mod_Regulator"/>
</dbReference>
<dbReference type="InterPro" id="IPR013083">
    <property type="entry name" value="Znf_RING/FYVE/PHD"/>
</dbReference>
<feature type="domain" description="PHD-type" evidence="7">
    <location>
        <begin position="930"/>
        <end position="1046"/>
    </location>
</feature>
<reference evidence="8" key="1">
    <citation type="submission" date="2021-01" db="EMBL/GenBank/DDBJ databases">
        <authorList>
            <person name="Corre E."/>
            <person name="Pelletier E."/>
            <person name="Niang G."/>
            <person name="Scheremetjew M."/>
            <person name="Finn R."/>
            <person name="Kale V."/>
            <person name="Holt S."/>
            <person name="Cochrane G."/>
            <person name="Meng A."/>
            <person name="Brown T."/>
            <person name="Cohen L."/>
        </authorList>
    </citation>
    <scope>NUCLEOTIDE SEQUENCE</scope>
    <source>
        <strain evidence="8">Clade-A-BCC118000</strain>
    </source>
</reference>
<organism evidence="8">
    <name type="scientific">Ostreococcus sp. 'lucimarinus'</name>
    <dbReference type="NCBI Taxonomy" id="242159"/>
    <lineage>
        <taxon>Eukaryota</taxon>
        <taxon>Viridiplantae</taxon>
        <taxon>Chlorophyta</taxon>
        <taxon>Mamiellophyceae</taxon>
        <taxon>Mamiellales</taxon>
        <taxon>Bathycoccaceae</taxon>
        <taxon>Ostreococcus</taxon>
    </lineage>
</organism>
<feature type="domain" description="PHD-type" evidence="6">
    <location>
        <begin position="203"/>
        <end position="253"/>
    </location>
</feature>
<feature type="region of interest" description="Disordered" evidence="5">
    <location>
        <begin position="378"/>
        <end position="430"/>
    </location>
</feature>
<protein>
    <recommendedName>
        <fullName evidence="9">PHD-type domain-containing protein</fullName>
    </recommendedName>
</protein>
<accession>A0A7R9SZL6</accession>
<feature type="region of interest" description="Disordered" evidence="5">
    <location>
        <begin position="891"/>
        <end position="951"/>
    </location>
</feature>
<dbReference type="GO" id="GO:0008270">
    <property type="term" value="F:zinc ion binding"/>
    <property type="evidence" value="ECO:0007669"/>
    <property type="project" value="UniProtKB-KW"/>
</dbReference>
<dbReference type="InterPro" id="IPR019786">
    <property type="entry name" value="Zinc_finger_PHD-type_CS"/>
</dbReference>
<dbReference type="InterPro" id="IPR019787">
    <property type="entry name" value="Znf_PHD-finger"/>
</dbReference>
<evidence type="ECO:0000256" key="5">
    <source>
        <dbReference type="SAM" id="MobiDB-lite"/>
    </source>
</evidence>
<dbReference type="Pfam" id="PF13832">
    <property type="entry name" value="zf-HC5HC2H_2"/>
    <property type="match status" value="2"/>
</dbReference>
<dbReference type="InterPro" id="IPR034732">
    <property type="entry name" value="EPHD"/>
</dbReference>
<dbReference type="PANTHER" id="PTHR13793:SF107">
    <property type="entry name" value="BROMODOMAIN-CONTAINING PROTEIN HOMOLOG"/>
    <property type="match status" value="1"/>
</dbReference>
<evidence type="ECO:0000259" key="6">
    <source>
        <dbReference type="PROSITE" id="PS50016"/>
    </source>
</evidence>
<feature type="domain" description="PHD-type" evidence="7">
    <location>
        <begin position="256"/>
        <end position="370"/>
    </location>
</feature>
<feature type="region of interest" description="Disordered" evidence="5">
    <location>
        <begin position="1189"/>
        <end position="1212"/>
    </location>
</feature>
<evidence type="ECO:0000259" key="7">
    <source>
        <dbReference type="PROSITE" id="PS51805"/>
    </source>
</evidence>
<evidence type="ECO:0000256" key="2">
    <source>
        <dbReference type="ARBA" id="ARBA00022771"/>
    </source>
</evidence>
<keyword evidence="3" id="KW-0862">Zinc</keyword>
<proteinExistence type="predicted"/>
<dbReference type="Gene3D" id="3.30.40.10">
    <property type="entry name" value="Zinc/RING finger domain, C3HC4 (zinc finger)"/>
    <property type="match status" value="4"/>
</dbReference>
<feature type="region of interest" description="Disordered" evidence="5">
    <location>
        <begin position="164"/>
        <end position="185"/>
    </location>
</feature>
<feature type="domain" description="PHD-type" evidence="6">
    <location>
        <begin position="794"/>
        <end position="844"/>
    </location>
</feature>
<dbReference type="InterPro" id="IPR011011">
    <property type="entry name" value="Znf_FYVE_PHD"/>
</dbReference>
<feature type="compositionally biased region" description="Basic residues" evidence="5">
    <location>
        <begin position="170"/>
        <end position="180"/>
    </location>
</feature>
<dbReference type="Pfam" id="PF13831">
    <property type="entry name" value="PHD_2"/>
    <property type="match status" value="2"/>
</dbReference>
<evidence type="ECO:0000313" key="8">
    <source>
        <dbReference type="EMBL" id="CAD8219927.1"/>
    </source>
</evidence>
<sequence>MTNDEDCLRRASHSSASSWRALVRKVAERAPDGDESEDARTATLSDRLLATREETILMEEHPELKRQKKLEETNDASKVWALAPGQSTVNATAAPFLKWCEEHFRNVNRRDIEALAPMDVHLMERDGDYLVPGLGRHYIHGWDEEDKEEEKKLMERKRLAVLNRSETPLKKKKTPKKTPKPRLDPTKYQITRVSPLERPDEIAECCGVCFDGDSYDDNQILFCDKCDIAVHQLCYGIRKIPQGDWICRSCSSRGAAKTCFLCTERGGALKPTVDGRWAHLFCAQWIPELFIQNVDSMEPINAAHLLPDRTNLTCVICREHGAGACIQCAYGNCSVPFHPMCALKAGVRMEVRSMEKSQDCDYLCYCDRHVKEMERKAQRIANGESSTATTPAKTPAKVEEASKEDTPPPTPKIEEDTAPASAQKESGASPIIGRDQATTIDHPMKELNANEIRKLVLNLFDMSDFTAADVDGVKEDDFMSWLKEDTVVTREKDDSLGTPVKIKVSINPCEVAAREWLVRRAKIEVLAPVNLDCETKQNISDSAMDTATDSPDGKDEINEDTFLYPPSVPYPIETLADYTKLILDTVKVPALPQTVEDIIPEQTGSNGVPTSMRPPKCQVCLIRKQGVCGTSSAPPRCHRRRENMEKLRAAQMAELQAQLGPGQSLPDPVEVVKKEIARISTHTELLKLAPDDEVVAEIFRAQTVLARTSYINRELIQKLLTKVEEALPGEEKIREEQQKALEETAQYEERWRGGRWRMERLRAEGKEDEAQFDGGELAGADMCDPLVESGAMEDALCCVCAGGESEYPNEIVFCERCEMCVHQQCYGVTNIPEGEWLCWPCHETERLERENGLPGTRPPRYMREAGDGAMYDPRVQCLLCPVKRGALRTVIDPRLQTPKTGDTAPASPPPVRSPTSTKTVPEGKANATTDDDAAANPEPSDPITPLAKTPTRGRNRWCHVVCAHWQQGMETDLYLDGPAAVSGLEDVRTQFKNARCSACRLDDGACIPCCATGCHVVFHPLCARRCGWHMLPLQSPEPLAFCARHSIDERRNPGSTMRSRYSANTSGARFGQRVSSKKKRTPTADEMEMLQRARVGLETLRLLCDRVVKREKLKRLELEQHHKLWVAQILGQASGPVYGINDDTQAHIKIPDIAKDRKLIFLTAEEVERLRDDVEFRLPDGVLLVPAEPLRSPFRDDDDDDNDDDDDDANKN</sequence>
<evidence type="ECO:0000256" key="1">
    <source>
        <dbReference type="ARBA" id="ARBA00022723"/>
    </source>
</evidence>
<dbReference type="CDD" id="cd15492">
    <property type="entry name" value="PHD_BRPF_JADE_like"/>
    <property type="match status" value="2"/>
</dbReference>
<dbReference type="InterPro" id="IPR001965">
    <property type="entry name" value="Znf_PHD"/>
</dbReference>
<name>A0A7R9SZL6_9CHLO</name>
<evidence type="ECO:0008006" key="9">
    <source>
        <dbReference type="Google" id="ProtNLM"/>
    </source>
</evidence>
<dbReference type="PROSITE" id="PS51805">
    <property type="entry name" value="EPHD"/>
    <property type="match status" value="2"/>
</dbReference>
<keyword evidence="2 4" id="KW-0863">Zinc-finger</keyword>
<feature type="compositionally biased region" description="Basic and acidic residues" evidence="5">
    <location>
        <begin position="396"/>
        <end position="406"/>
    </location>
</feature>
<dbReference type="SUPFAM" id="SSF57903">
    <property type="entry name" value="FYVE/PHD zinc finger"/>
    <property type="match status" value="2"/>
</dbReference>